<keyword evidence="3" id="KW-1185">Reference proteome</keyword>
<reference evidence="2 3" key="1">
    <citation type="submission" date="2024-09" db="EMBL/GenBank/DDBJ databases">
        <title>Laminarin stimulates single cell rates of sulfate reduction while oxygen inhibits transcriptomic activity in coastal marine sediment.</title>
        <authorList>
            <person name="Lindsay M."/>
            <person name="Orcutt B."/>
            <person name="Emerson D."/>
            <person name="Stepanauskas R."/>
            <person name="D'Angelo T."/>
        </authorList>
    </citation>
    <scope>NUCLEOTIDE SEQUENCE [LARGE SCALE GENOMIC DNA]</scope>
    <source>
        <strain evidence="2">SAG AM-311-K15</strain>
    </source>
</reference>
<feature type="transmembrane region" description="Helical" evidence="1">
    <location>
        <begin position="151"/>
        <end position="171"/>
    </location>
</feature>
<comment type="caution">
    <text evidence="2">The sequence shown here is derived from an EMBL/GenBank/DDBJ whole genome shotgun (WGS) entry which is preliminary data.</text>
</comment>
<accession>A0ABV6YUK3</accession>
<organism evidence="2 3">
    <name type="scientific">candidate division CSSED10-310 bacterium</name>
    <dbReference type="NCBI Taxonomy" id="2855610"/>
    <lineage>
        <taxon>Bacteria</taxon>
        <taxon>Bacteria division CSSED10-310</taxon>
    </lineage>
</organism>
<gene>
    <name evidence="2" type="ORF">ACFL27_06695</name>
</gene>
<evidence type="ECO:0000256" key="1">
    <source>
        <dbReference type="SAM" id="Phobius"/>
    </source>
</evidence>
<dbReference type="InterPro" id="IPR025495">
    <property type="entry name" value="DUF4386"/>
</dbReference>
<keyword evidence="1" id="KW-0812">Transmembrane</keyword>
<name>A0ABV6YUK3_UNCC1</name>
<feature type="transmembrane region" description="Helical" evidence="1">
    <location>
        <begin position="207"/>
        <end position="228"/>
    </location>
</feature>
<evidence type="ECO:0000313" key="2">
    <source>
        <dbReference type="EMBL" id="MFC1849881.1"/>
    </source>
</evidence>
<feature type="transmembrane region" description="Helical" evidence="1">
    <location>
        <begin position="183"/>
        <end position="201"/>
    </location>
</feature>
<feature type="transmembrane region" description="Helical" evidence="1">
    <location>
        <begin position="93"/>
        <end position="113"/>
    </location>
</feature>
<dbReference type="Pfam" id="PF14329">
    <property type="entry name" value="DUF4386"/>
    <property type="match status" value="1"/>
</dbReference>
<feature type="transmembrane region" description="Helical" evidence="1">
    <location>
        <begin position="63"/>
        <end position="86"/>
    </location>
</feature>
<keyword evidence="1" id="KW-1133">Transmembrane helix</keyword>
<feature type="transmembrane region" description="Helical" evidence="1">
    <location>
        <begin position="21"/>
        <end position="43"/>
    </location>
</feature>
<dbReference type="EMBL" id="JBHPBY010000064">
    <property type="protein sequence ID" value="MFC1849881.1"/>
    <property type="molecule type" value="Genomic_DNA"/>
</dbReference>
<evidence type="ECO:0000313" key="3">
    <source>
        <dbReference type="Proteomes" id="UP001594351"/>
    </source>
</evidence>
<protein>
    <submittedName>
        <fullName evidence="2">DUF4386 domain-containing protein</fullName>
    </submittedName>
</protein>
<sequence>MRMSIRTTDESQRNAARVAGLLYLVVVLSGPFVLIYVPGKLFVPGDATATASNILAHESLFKAHILVGLISELCFIAVVLALYRLLRRVSVELATLMVIVVLIDAPLAFLRVANEVATLTFVRGADLLAVFNKPQRDALATLLANADSQGLLLVSNMFWGLWLLPLGWLVYRSGFLPRLLGGWLFVNGLAYLVIGATGVVFPQQLKLVSTIATPFLFGEVAFMLWLLIVGVRLDVTRKESAA</sequence>
<proteinExistence type="predicted"/>
<dbReference type="Proteomes" id="UP001594351">
    <property type="component" value="Unassembled WGS sequence"/>
</dbReference>
<keyword evidence="1" id="KW-0472">Membrane</keyword>